<evidence type="ECO:0000313" key="1">
    <source>
        <dbReference type="EMBL" id="KYG68401.1"/>
    </source>
</evidence>
<proteinExistence type="predicted"/>
<reference evidence="1 2" key="1">
    <citation type="submission" date="2016-03" db="EMBL/GenBank/DDBJ databases">
        <authorList>
            <person name="Ploux O."/>
        </authorList>
    </citation>
    <scope>NUCLEOTIDE SEQUENCE [LARGE SCALE GENOMIC DNA]</scope>
    <source>
        <strain evidence="1 2">EC13</strain>
    </source>
</reference>
<accession>A0A162GKT8</accession>
<dbReference type="EMBL" id="LUKD01000001">
    <property type="protein sequence ID" value="KYG68401.1"/>
    <property type="molecule type" value="Genomic_DNA"/>
</dbReference>
<dbReference type="AlphaFoldDB" id="A0A162GKT8"/>
<organism evidence="1 2">
    <name type="scientific">Bdellovibrio bacteriovorus</name>
    <dbReference type="NCBI Taxonomy" id="959"/>
    <lineage>
        <taxon>Bacteria</taxon>
        <taxon>Pseudomonadati</taxon>
        <taxon>Bdellovibrionota</taxon>
        <taxon>Bdellovibrionia</taxon>
        <taxon>Bdellovibrionales</taxon>
        <taxon>Pseudobdellovibrionaceae</taxon>
        <taxon>Bdellovibrio</taxon>
    </lineage>
</organism>
<dbReference type="Proteomes" id="UP000075799">
    <property type="component" value="Unassembled WGS sequence"/>
</dbReference>
<gene>
    <name evidence="1" type="ORF">AZI87_03890</name>
</gene>
<protein>
    <submittedName>
        <fullName evidence="1">Uncharacterized protein</fullName>
    </submittedName>
</protein>
<comment type="caution">
    <text evidence="1">The sequence shown here is derived from an EMBL/GenBank/DDBJ whole genome shotgun (WGS) entry which is preliminary data.</text>
</comment>
<evidence type="ECO:0000313" key="2">
    <source>
        <dbReference type="Proteomes" id="UP000075799"/>
    </source>
</evidence>
<sequence length="59" mass="6861">MHTHKATPYDRSPEYQDFLLTEQECDPAEKMKIAVTKMGPLLKVGQPLYNLLMFDSFLE</sequence>
<name>A0A162GKT8_BDEBC</name>